<dbReference type="EMBL" id="JAATJU010009100">
    <property type="protein sequence ID" value="KAH0518883.1"/>
    <property type="molecule type" value="Genomic_DNA"/>
</dbReference>
<comment type="caution">
    <text evidence="1">The sequence shown here is derived from an EMBL/GenBank/DDBJ whole genome shotgun (WGS) entry which is preliminary data.</text>
</comment>
<dbReference type="PANTHER" id="PTHR15049">
    <property type="entry name" value="GLYCOSYL-PHOSPHATIDYLINOSITOL-ANCHORED MOLECULE-LIKE PROTEIN-RELATED"/>
    <property type="match status" value="1"/>
</dbReference>
<feature type="non-terminal residue" evidence="1">
    <location>
        <position position="1"/>
    </location>
</feature>
<organism evidence="1 2">
    <name type="scientific">Microtus ochrogaster</name>
    <name type="common">Prairie vole</name>
    <dbReference type="NCBI Taxonomy" id="79684"/>
    <lineage>
        <taxon>Eukaryota</taxon>
        <taxon>Metazoa</taxon>
        <taxon>Chordata</taxon>
        <taxon>Craniata</taxon>
        <taxon>Vertebrata</taxon>
        <taxon>Euteleostomi</taxon>
        <taxon>Mammalia</taxon>
        <taxon>Eutheria</taxon>
        <taxon>Euarchontoglires</taxon>
        <taxon>Glires</taxon>
        <taxon>Rodentia</taxon>
        <taxon>Myomorpha</taxon>
        <taxon>Muroidea</taxon>
        <taxon>Cricetidae</taxon>
        <taxon>Arvicolinae</taxon>
        <taxon>Microtus</taxon>
    </lineage>
</organism>
<evidence type="ECO:0000313" key="2">
    <source>
        <dbReference type="Proteomes" id="UP000710432"/>
    </source>
</evidence>
<reference evidence="1" key="1">
    <citation type="submission" date="2020-03" db="EMBL/GenBank/DDBJ databases">
        <title>Studies in the Genomics of Life Span.</title>
        <authorList>
            <person name="Glass D."/>
        </authorList>
    </citation>
    <scope>NUCLEOTIDE SEQUENCE</scope>
    <source>
        <strain evidence="1">LTLLF</strain>
        <tissue evidence="1">Muscle</tissue>
    </source>
</reference>
<sequence>WVYSEDPKVVILLMAFFLGMNSRELLVYKYCMSNCTFMLVQPPPTFKRPTSSNSFYFSYCCSGIFCNDGGPTNLERDLLPPRVVEEDVIARAVRLRQFNLLLSLVLILSSSIPT</sequence>
<accession>A0A8J6GZP7</accession>
<dbReference type="AlphaFoldDB" id="A0A8J6GZP7"/>
<protein>
    <submittedName>
        <fullName evidence="1">Glycosyl-phosphatidylinositol-anchored molecule-like protein</fullName>
    </submittedName>
</protein>
<name>A0A8J6GZP7_MICOH</name>
<proteinExistence type="predicted"/>
<evidence type="ECO:0000313" key="1">
    <source>
        <dbReference type="EMBL" id="KAH0518883.1"/>
    </source>
</evidence>
<gene>
    <name evidence="1" type="ORF">LTLLF_114570</name>
</gene>
<dbReference type="Proteomes" id="UP000710432">
    <property type="component" value="Unassembled WGS sequence"/>
</dbReference>
<dbReference type="PANTHER" id="PTHR15049:SF2">
    <property type="entry name" value="GLYCOSYL-PHOSPHATIDYLINOSITOL-ANCHORED MOLECULE-LIKE PROTEIN"/>
    <property type="match status" value="1"/>
</dbReference>
<dbReference type="InterPro" id="IPR052874">
    <property type="entry name" value="Sperm-ZP_regulatory"/>
</dbReference>